<feature type="region of interest" description="Disordered" evidence="1">
    <location>
        <begin position="1"/>
        <end position="32"/>
    </location>
</feature>
<feature type="region of interest" description="Disordered" evidence="1">
    <location>
        <begin position="87"/>
        <end position="108"/>
    </location>
</feature>
<name>A0AAV9QUA9_9TELE</name>
<evidence type="ECO:0000256" key="1">
    <source>
        <dbReference type="SAM" id="MobiDB-lite"/>
    </source>
</evidence>
<keyword evidence="3" id="KW-1185">Reference proteome</keyword>
<organism evidence="2 3">
    <name type="scientific">Crenichthys baileyi</name>
    <name type="common">White River springfish</name>
    <dbReference type="NCBI Taxonomy" id="28760"/>
    <lineage>
        <taxon>Eukaryota</taxon>
        <taxon>Metazoa</taxon>
        <taxon>Chordata</taxon>
        <taxon>Craniata</taxon>
        <taxon>Vertebrata</taxon>
        <taxon>Euteleostomi</taxon>
        <taxon>Actinopterygii</taxon>
        <taxon>Neopterygii</taxon>
        <taxon>Teleostei</taxon>
        <taxon>Neoteleostei</taxon>
        <taxon>Acanthomorphata</taxon>
        <taxon>Ovalentaria</taxon>
        <taxon>Atherinomorphae</taxon>
        <taxon>Cyprinodontiformes</taxon>
        <taxon>Goodeidae</taxon>
        <taxon>Crenichthys</taxon>
    </lineage>
</organism>
<proteinExistence type="predicted"/>
<accession>A0AAV9QUA9</accession>
<reference evidence="2 3" key="1">
    <citation type="submission" date="2021-06" db="EMBL/GenBank/DDBJ databases">
        <authorList>
            <person name="Palmer J.M."/>
        </authorList>
    </citation>
    <scope>NUCLEOTIDE SEQUENCE [LARGE SCALE GENOMIC DNA]</scope>
    <source>
        <strain evidence="2 3">MEX-2019</strain>
        <tissue evidence="2">Muscle</tissue>
    </source>
</reference>
<evidence type="ECO:0000313" key="3">
    <source>
        <dbReference type="Proteomes" id="UP001311232"/>
    </source>
</evidence>
<sequence length="108" mass="11636">MHHSPITAQGFPRLSPRKPLGTREKRGGGGGGEEAVCLVVVLLRAGYRPHTTSAYFPNEVFKVSSSRLSVILYPPVMVSAAAARYASPRRLADGDQREKEVGMQSGLT</sequence>
<dbReference type="Proteomes" id="UP001311232">
    <property type="component" value="Unassembled WGS sequence"/>
</dbReference>
<gene>
    <name evidence="2" type="ORF">CRENBAI_004676</name>
</gene>
<feature type="compositionally biased region" description="Basic and acidic residues" evidence="1">
    <location>
        <begin position="90"/>
        <end position="101"/>
    </location>
</feature>
<protein>
    <submittedName>
        <fullName evidence="2">Uncharacterized protein</fullName>
    </submittedName>
</protein>
<evidence type="ECO:0000313" key="2">
    <source>
        <dbReference type="EMBL" id="KAK5601073.1"/>
    </source>
</evidence>
<dbReference type="AlphaFoldDB" id="A0AAV9QUA9"/>
<dbReference type="EMBL" id="JAHHUM010002721">
    <property type="protein sequence ID" value="KAK5601073.1"/>
    <property type="molecule type" value="Genomic_DNA"/>
</dbReference>
<comment type="caution">
    <text evidence="2">The sequence shown here is derived from an EMBL/GenBank/DDBJ whole genome shotgun (WGS) entry which is preliminary data.</text>
</comment>